<gene>
    <name evidence="2" type="ORF">SAMEA2070301_04926</name>
</gene>
<evidence type="ECO:0000256" key="1">
    <source>
        <dbReference type="SAM" id="Phobius"/>
    </source>
</evidence>
<evidence type="ECO:0000313" key="2">
    <source>
        <dbReference type="EMBL" id="SIB93945.1"/>
    </source>
</evidence>
<sequence>MGKNEYLTEAMAGAARQRLRRMVRAHERSCRCGNVGNCARRSRHASSARSAVGRSIAAVVFTCVFMGVIYLGSLGVPTVRHVLAQCESVNIYGNCQSESSASEDTDPCVLINAVGACENRYQVEHPAHTMVK</sequence>
<protein>
    <recommendedName>
        <fullName evidence="4">DUF3551 domain-containing protein</fullName>
    </recommendedName>
</protein>
<accession>A0AB38D5M3</accession>
<reference evidence="2 3" key="1">
    <citation type="submission" date="2016-11" db="EMBL/GenBank/DDBJ databases">
        <authorList>
            <consortium name="Pathogen Informatics"/>
        </authorList>
    </citation>
    <scope>NUCLEOTIDE SEQUENCE [LARGE SCALE GENOMIC DNA]</scope>
    <source>
        <strain evidence="2 3">104</strain>
    </source>
</reference>
<comment type="caution">
    <text evidence="2">The sequence shown here is derived from an EMBL/GenBank/DDBJ whole genome shotgun (WGS) entry which is preliminary data.</text>
</comment>
<organism evidence="2 3">
    <name type="scientific">Mycobacteroides abscessus subsp. abscessus</name>
    <dbReference type="NCBI Taxonomy" id="1185650"/>
    <lineage>
        <taxon>Bacteria</taxon>
        <taxon>Bacillati</taxon>
        <taxon>Actinomycetota</taxon>
        <taxon>Actinomycetes</taxon>
        <taxon>Mycobacteriales</taxon>
        <taxon>Mycobacteriaceae</taxon>
        <taxon>Mycobacteroides</taxon>
        <taxon>Mycobacteroides abscessus</taxon>
    </lineage>
</organism>
<feature type="transmembrane region" description="Helical" evidence="1">
    <location>
        <begin position="51"/>
        <end position="72"/>
    </location>
</feature>
<keyword evidence="1" id="KW-0472">Membrane</keyword>
<dbReference type="EMBL" id="FSHM01000009">
    <property type="protein sequence ID" value="SIB93945.1"/>
    <property type="molecule type" value="Genomic_DNA"/>
</dbReference>
<keyword evidence="1" id="KW-1133">Transmembrane helix</keyword>
<dbReference type="Proteomes" id="UP000185210">
    <property type="component" value="Unassembled WGS sequence"/>
</dbReference>
<evidence type="ECO:0000313" key="3">
    <source>
        <dbReference type="Proteomes" id="UP000185210"/>
    </source>
</evidence>
<keyword evidence="1" id="KW-0812">Transmembrane</keyword>
<name>A0AB38D5M3_9MYCO</name>
<proteinExistence type="predicted"/>
<evidence type="ECO:0008006" key="4">
    <source>
        <dbReference type="Google" id="ProtNLM"/>
    </source>
</evidence>
<dbReference type="AlphaFoldDB" id="A0AB38D5M3"/>